<reference evidence="2 3" key="1">
    <citation type="submission" date="2016-08" db="EMBL/GenBank/DDBJ databases">
        <authorList>
            <person name="Loux V."/>
            <person name="Rue O."/>
        </authorList>
    </citation>
    <scope>NUCLEOTIDE SEQUENCE [LARGE SCALE GENOMIC DNA]</scope>
    <source>
        <strain evidence="2 3">AFSSA_08CEB44bac</strain>
    </source>
</reference>
<comment type="caution">
    <text evidence="2">The sequence shown here is derived from an EMBL/GenBank/DDBJ whole genome shotgun (WGS) entry which is preliminary data.</text>
</comment>
<accession>A0AAX2CKE8</accession>
<gene>
    <name evidence="2" type="ORF">BCB44BAC_03416</name>
</gene>
<organism evidence="2 3">
    <name type="scientific">Bacillus cytotoxicus</name>
    <dbReference type="NCBI Taxonomy" id="580165"/>
    <lineage>
        <taxon>Bacteria</taxon>
        <taxon>Bacillati</taxon>
        <taxon>Bacillota</taxon>
        <taxon>Bacilli</taxon>
        <taxon>Bacillales</taxon>
        <taxon>Bacillaceae</taxon>
        <taxon>Bacillus</taxon>
        <taxon>Bacillus cereus group</taxon>
    </lineage>
</organism>
<dbReference type="EMBL" id="FMIK01000047">
    <property type="protein sequence ID" value="SCM01026.1"/>
    <property type="molecule type" value="Genomic_DNA"/>
</dbReference>
<sequence length="21" mass="2215">MDPIQSPSRDSVTDKGGKSIP</sequence>
<evidence type="ECO:0000313" key="3">
    <source>
        <dbReference type="Proteomes" id="UP000242164"/>
    </source>
</evidence>
<evidence type="ECO:0000313" key="2">
    <source>
        <dbReference type="EMBL" id="SCM01026.1"/>
    </source>
</evidence>
<proteinExistence type="predicted"/>
<feature type="compositionally biased region" description="Polar residues" evidence="1">
    <location>
        <begin position="1"/>
        <end position="10"/>
    </location>
</feature>
<evidence type="ECO:0000256" key="1">
    <source>
        <dbReference type="SAM" id="MobiDB-lite"/>
    </source>
</evidence>
<dbReference type="Proteomes" id="UP000242164">
    <property type="component" value="Unassembled WGS sequence"/>
</dbReference>
<dbReference type="AlphaFoldDB" id="A0AAX2CKE8"/>
<feature type="region of interest" description="Disordered" evidence="1">
    <location>
        <begin position="1"/>
        <end position="21"/>
    </location>
</feature>
<feature type="compositionally biased region" description="Basic and acidic residues" evidence="1">
    <location>
        <begin position="11"/>
        <end position="21"/>
    </location>
</feature>
<name>A0AAX2CKE8_9BACI</name>
<protein>
    <submittedName>
        <fullName evidence="2">Uncharacterized protein</fullName>
    </submittedName>
</protein>